<name>G0RTZ8_HYPJQ</name>
<dbReference type="VEuPathDB" id="FungiDB:TRIREDRAFT_111272"/>
<feature type="domain" description="Beta-lactamase-related" evidence="2">
    <location>
        <begin position="3"/>
        <end position="77"/>
    </location>
</feature>
<keyword evidence="4" id="KW-1185">Reference proteome</keyword>
<gene>
    <name evidence="3" type="ORF">TRIREDRAFT_111272</name>
</gene>
<evidence type="ECO:0000313" key="4">
    <source>
        <dbReference type="Proteomes" id="UP000008984"/>
    </source>
</evidence>
<dbReference type="Proteomes" id="UP000008984">
    <property type="component" value="Unassembled WGS sequence"/>
</dbReference>
<dbReference type="KEGG" id="tre:TRIREDRAFT_111272"/>
<dbReference type="EMBL" id="GL985080">
    <property type="protein sequence ID" value="EGR45297.1"/>
    <property type="molecule type" value="Genomic_DNA"/>
</dbReference>
<dbReference type="GeneID" id="18482302"/>
<reference evidence="3 4" key="1">
    <citation type="journal article" date="2008" name="Nat. Biotechnol.">
        <title>Genome sequencing and analysis of the biomass-degrading fungus Trichoderma reesei (syn. Hypocrea jecorina).</title>
        <authorList>
            <person name="Martinez D."/>
            <person name="Berka R.M."/>
            <person name="Henrissat B."/>
            <person name="Saloheimo M."/>
            <person name="Arvas M."/>
            <person name="Baker S.E."/>
            <person name="Chapman J."/>
            <person name="Chertkov O."/>
            <person name="Coutinho P.M."/>
            <person name="Cullen D."/>
            <person name="Danchin E.G."/>
            <person name="Grigoriev I.V."/>
            <person name="Harris P."/>
            <person name="Jackson M."/>
            <person name="Kubicek C.P."/>
            <person name="Han C.S."/>
            <person name="Ho I."/>
            <person name="Larrondo L.F."/>
            <person name="de Leon A.L."/>
            <person name="Magnuson J.K."/>
            <person name="Merino S."/>
            <person name="Misra M."/>
            <person name="Nelson B."/>
            <person name="Putnam N."/>
            <person name="Robbertse B."/>
            <person name="Salamov A.A."/>
            <person name="Schmoll M."/>
            <person name="Terry A."/>
            <person name="Thayer N."/>
            <person name="Westerholm-Parvinen A."/>
            <person name="Schoch C.L."/>
            <person name="Yao J."/>
            <person name="Barabote R."/>
            <person name="Nelson M.A."/>
            <person name="Detter C."/>
            <person name="Bruce D."/>
            <person name="Kuske C.R."/>
            <person name="Xie G."/>
            <person name="Richardson P."/>
            <person name="Rokhsar D.S."/>
            <person name="Lucas S.M."/>
            <person name="Rubin E.M."/>
            <person name="Dunn-Coleman N."/>
            <person name="Ward M."/>
            <person name="Brettin T.S."/>
        </authorList>
    </citation>
    <scope>NUCLEOTIDE SEQUENCE [LARGE SCALE GENOMIC DNA]</scope>
    <source>
        <strain evidence="3 4">QM6a</strain>
    </source>
</reference>
<feature type="region of interest" description="Disordered" evidence="1">
    <location>
        <begin position="231"/>
        <end position="251"/>
    </location>
</feature>
<organism evidence="4">
    <name type="scientific">Hypocrea jecorina (strain QM6a)</name>
    <name type="common">Trichoderma reesei</name>
    <dbReference type="NCBI Taxonomy" id="431241"/>
    <lineage>
        <taxon>Eukaryota</taxon>
        <taxon>Fungi</taxon>
        <taxon>Dikarya</taxon>
        <taxon>Ascomycota</taxon>
        <taxon>Pezizomycotina</taxon>
        <taxon>Sordariomycetes</taxon>
        <taxon>Hypocreomycetidae</taxon>
        <taxon>Hypocreales</taxon>
        <taxon>Hypocreaceae</taxon>
        <taxon>Trichoderma</taxon>
    </lineage>
</organism>
<protein>
    <submittedName>
        <fullName evidence="3">Predicted protein</fullName>
    </submittedName>
</protein>
<dbReference type="HOGENOM" id="CLU_1107266_0_0_1"/>
<dbReference type="SUPFAM" id="SSF56601">
    <property type="entry name" value="beta-lactamase/transpeptidase-like"/>
    <property type="match status" value="1"/>
</dbReference>
<dbReference type="InterPro" id="IPR012338">
    <property type="entry name" value="Beta-lactam/transpept-like"/>
</dbReference>
<evidence type="ECO:0000259" key="2">
    <source>
        <dbReference type="Pfam" id="PF00144"/>
    </source>
</evidence>
<dbReference type="Gene3D" id="3.40.710.10">
    <property type="entry name" value="DD-peptidase/beta-lactamase superfamily"/>
    <property type="match status" value="1"/>
</dbReference>
<dbReference type="AlphaFoldDB" id="G0RTZ8"/>
<dbReference type="RefSeq" id="XP_006968741.1">
    <property type="nucleotide sequence ID" value="XM_006968679.1"/>
</dbReference>
<evidence type="ECO:0000313" key="3">
    <source>
        <dbReference type="EMBL" id="EGR45297.1"/>
    </source>
</evidence>
<dbReference type="OrthoDB" id="5946976at2759"/>
<evidence type="ECO:0000256" key="1">
    <source>
        <dbReference type="SAM" id="MobiDB-lite"/>
    </source>
</evidence>
<accession>G0RTZ8</accession>
<dbReference type="Pfam" id="PF00144">
    <property type="entry name" value="Beta-lactamase"/>
    <property type="match status" value="1"/>
</dbReference>
<dbReference type="InterPro" id="IPR001466">
    <property type="entry name" value="Beta-lactam-related"/>
</dbReference>
<proteinExistence type="predicted"/>
<sequence>MARPITPQKLFKIGSASISLTAAAVALLITDSRCPEVRYDAEMAELLPKQFVMPGNKHDGVTVKDILSYKTGMAPLRVRQSRLRAPSSPTLTTTSDLGPFIFGHMESADAAGELLIQSEAGAASPGAEASEQSPAQGSLAQKIPLRNYLGEFWNSGWRGINVTVQGLHIVAASRRRADDRRLTAHGIMPSTTALLRACFKIEAVDLDNLFAISNIHDIRFLSIHAVSAATSSTCSPRRNPTKSTSRWSVSI</sequence>